<organism evidence="4 5">
    <name type="scientific">Stemphylium lycopersici</name>
    <name type="common">Tomato gray leaf spot disease fungus</name>
    <name type="synonym">Thyrospora lycopersici</name>
    <dbReference type="NCBI Taxonomy" id="183478"/>
    <lineage>
        <taxon>Eukaryota</taxon>
        <taxon>Fungi</taxon>
        <taxon>Dikarya</taxon>
        <taxon>Ascomycota</taxon>
        <taxon>Pezizomycotina</taxon>
        <taxon>Dothideomycetes</taxon>
        <taxon>Pleosporomycetidae</taxon>
        <taxon>Pleosporales</taxon>
        <taxon>Pleosporineae</taxon>
        <taxon>Pleosporaceae</taxon>
        <taxon>Stemphylium</taxon>
    </lineage>
</organism>
<keyword evidence="2 4" id="KW-0378">Hydrolase</keyword>
<evidence type="ECO:0000256" key="1">
    <source>
        <dbReference type="ARBA" id="ARBA00006336"/>
    </source>
</evidence>
<sequence length="195" mass="20991">MSLGTPSIRQVIGIPDSTASVEESALIIIDAQDEYIHGKLPSEDYKEVNVAISNLLQKYRKQNSAIIHVLHDSGSDKAPIFKTNGKLTKEMDGVEAIDGEHIVFKKHAGSFSETNLGDILKTIGKNKLVLTGYMAHGCVSSTAREGSTLGYEVLVAEDGVGQRNMKDIPAAQVKKVAMTEIDDMFGTVVSSADIN</sequence>
<dbReference type="PANTHER" id="PTHR43540">
    <property type="entry name" value="PEROXYUREIDOACRYLATE/UREIDOACRYLATE AMIDOHYDROLASE-RELATED"/>
    <property type="match status" value="1"/>
</dbReference>
<dbReference type="AlphaFoldDB" id="A0A364MXY7"/>
<protein>
    <submittedName>
        <fullName evidence="4">Isochorismatase hydrolase</fullName>
    </submittedName>
</protein>
<reference evidence="5" key="1">
    <citation type="submission" date="2018-05" db="EMBL/GenBank/DDBJ databases">
        <title>Draft genome sequence of Stemphylium lycopersici strain CIDEFI 213.</title>
        <authorList>
            <person name="Medina R."/>
            <person name="Franco M.E.E."/>
            <person name="Lucentini C.G."/>
            <person name="Saparrat M.C.N."/>
            <person name="Balatti P.A."/>
        </authorList>
    </citation>
    <scope>NUCLEOTIDE SEQUENCE [LARGE SCALE GENOMIC DNA]</scope>
    <source>
        <strain evidence="5">CIDEFI 213</strain>
    </source>
</reference>
<proteinExistence type="inferred from homology"/>
<dbReference type="Proteomes" id="UP000249619">
    <property type="component" value="Unassembled WGS sequence"/>
</dbReference>
<dbReference type="GO" id="GO:0016787">
    <property type="term" value="F:hydrolase activity"/>
    <property type="evidence" value="ECO:0007669"/>
    <property type="project" value="UniProtKB-KW"/>
</dbReference>
<feature type="domain" description="Isochorismatase-like" evidence="3">
    <location>
        <begin position="24"/>
        <end position="193"/>
    </location>
</feature>
<dbReference type="InterPro" id="IPR036380">
    <property type="entry name" value="Isochorismatase-like_sf"/>
</dbReference>
<dbReference type="InterPro" id="IPR050272">
    <property type="entry name" value="Isochorismatase-like_hydrls"/>
</dbReference>
<dbReference type="EMBL" id="QGDH01000110">
    <property type="protein sequence ID" value="RAR06788.1"/>
    <property type="molecule type" value="Genomic_DNA"/>
</dbReference>
<accession>A0A364MXY7</accession>
<keyword evidence="5" id="KW-1185">Reference proteome</keyword>
<dbReference type="Gene3D" id="3.40.50.850">
    <property type="entry name" value="Isochorismatase-like"/>
    <property type="match status" value="1"/>
</dbReference>
<dbReference type="PANTHER" id="PTHR43540:SF15">
    <property type="entry name" value="BLR5631 PROTEIN"/>
    <property type="match status" value="1"/>
</dbReference>
<dbReference type="InterPro" id="IPR000868">
    <property type="entry name" value="Isochorismatase-like_dom"/>
</dbReference>
<comment type="similarity">
    <text evidence="1">Belongs to the isochorismatase family.</text>
</comment>
<name>A0A364MXY7_STELY</name>
<gene>
    <name evidence="4" type="ORF">DDE83_006789</name>
</gene>
<dbReference type="STRING" id="183478.A0A364MXY7"/>
<dbReference type="OrthoDB" id="245563at2759"/>
<evidence type="ECO:0000259" key="3">
    <source>
        <dbReference type="Pfam" id="PF00857"/>
    </source>
</evidence>
<dbReference type="Pfam" id="PF00857">
    <property type="entry name" value="Isochorismatase"/>
    <property type="match status" value="1"/>
</dbReference>
<evidence type="ECO:0000256" key="2">
    <source>
        <dbReference type="ARBA" id="ARBA00022801"/>
    </source>
</evidence>
<dbReference type="SUPFAM" id="SSF52499">
    <property type="entry name" value="Isochorismatase-like hydrolases"/>
    <property type="match status" value="1"/>
</dbReference>
<comment type="caution">
    <text evidence="4">The sequence shown here is derived from an EMBL/GenBank/DDBJ whole genome shotgun (WGS) entry which is preliminary data.</text>
</comment>
<evidence type="ECO:0000313" key="4">
    <source>
        <dbReference type="EMBL" id="RAR06788.1"/>
    </source>
</evidence>
<evidence type="ECO:0000313" key="5">
    <source>
        <dbReference type="Proteomes" id="UP000249619"/>
    </source>
</evidence>